<reference evidence="1" key="1">
    <citation type="journal article" date="2012" name="J. Bacteriol.">
        <title>Genome sequences of type strains of seven species of the marine bacterium Pseudoalteromonas.</title>
        <authorList>
            <person name="Xie B.B."/>
            <person name="Shu Y.L."/>
            <person name="Qin Q.L."/>
            <person name="Rong J.C."/>
            <person name="Zhang X.Y."/>
            <person name="Chen X.L."/>
            <person name="Shi M."/>
            <person name="He H.L."/>
            <person name="Zhou B.C."/>
            <person name="Zhang Y.Z."/>
        </authorList>
    </citation>
    <scope>NUCLEOTIDE SEQUENCE</scope>
    <source>
        <strain evidence="1">DSM 8771</strain>
    </source>
</reference>
<dbReference type="Proteomes" id="UP000016487">
    <property type="component" value="Unassembled WGS sequence"/>
</dbReference>
<reference evidence="1" key="2">
    <citation type="submission" date="2015-03" db="EMBL/GenBank/DDBJ databases">
        <title>Genome sequence of Pseudoalteromonas citrea.</title>
        <authorList>
            <person name="Xie B.-B."/>
            <person name="Rong J.-C."/>
            <person name="Qin Q.-L."/>
            <person name="Zhang Y.-Z."/>
        </authorList>
    </citation>
    <scope>NUCLEOTIDE SEQUENCE</scope>
    <source>
        <strain evidence="1">DSM 8771</strain>
    </source>
</reference>
<proteinExistence type="predicted"/>
<comment type="caution">
    <text evidence="1">The sequence shown here is derived from an EMBL/GenBank/DDBJ whole genome shotgun (WGS) entry which is preliminary data.</text>
</comment>
<evidence type="ECO:0000313" key="2">
    <source>
        <dbReference type="Proteomes" id="UP000016487"/>
    </source>
</evidence>
<evidence type="ECO:0000313" key="1">
    <source>
        <dbReference type="EMBL" id="KAF7774999.1"/>
    </source>
</evidence>
<name>A0AAD4AM06_9GAMM</name>
<sequence>MENSTYELFHFLGELHLHLACWENSIVIDEEIQIDQNQLTTTRMKYLKAHY</sequence>
<gene>
    <name evidence="1" type="ORF">PCIT_a1077</name>
</gene>
<dbReference type="EMBL" id="AHBZ03000012">
    <property type="protein sequence ID" value="KAF7774999.1"/>
    <property type="molecule type" value="Genomic_DNA"/>
</dbReference>
<organism evidence="1 2">
    <name type="scientific">Pseudoalteromonas citrea</name>
    <dbReference type="NCBI Taxonomy" id="43655"/>
    <lineage>
        <taxon>Bacteria</taxon>
        <taxon>Pseudomonadati</taxon>
        <taxon>Pseudomonadota</taxon>
        <taxon>Gammaproteobacteria</taxon>
        <taxon>Alteromonadales</taxon>
        <taxon>Pseudoalteromonadaceae</taxon>
        <taxon>Pseudoalteromonas</taxon>
    </lineage>
</organism>
<dbReference type="AlphaFoldDB" id="A0AAD4AM06"/>
<accession>A0AAD4AM06</accession>
<protein>
    <submittedName>
        <fullName evidence="1">Uncharacterized protein</fullName>
    </submittedName>
</protein>